<name>A0A6A6GLG3_9PEZI</name>
<dbReference type="SMART" id="SM00717">
    <property type="entry name" value="SANT"/>
    <property type="match status" value="2"/>
</dbReference>
<dbReference type="InterPro" id="IPR001005">
    <property type="entry name" value="SANT/Myb"/>
</dbReference>
<dbReference type="EMBL" id="ML992502">
    <property type="protein sequence ID" value="KAF2226592.1"/>
    <property type="molecule type" value="Genomic_DNA"/>
</dbReference>
<dbReference type="AlphaFoldDB" id="A0A6A6GLG3"/>
<evidence type="ECO:0000256" key="1">
    <source>
        <dbReference type="SAM" id="MobiDB-lite"/>
    </source>
</evidence>
<feature type="region of interest" description="Disordered" evidence="1">
    <location>
        <begin position="338"/>
        <end position="363"/>
    </location>
</feature>
<evidence type="ECO:0008006" key="6">
    <source>
        <dbReference type="Google" id="ProtNLM"/>
    </source>
</evidence>
<keyword evidence="5" id="KW-1185">Reference proteome</keyword>
<feature type="domain" description="Myb-like" evidence="2">
    <location>
        <begin position="593"/>
        <end position="642"/>
    </location>
</feature>
<organism evidence="4 5">
    <name type="scientific">Elsinoe ampelina</name>
    <dbReference type="NCBI Taxonomy" id="302913"/>
    <lineage>
        <taxon>Eukaryota</taxon>
        <taxon>Fungi</taxon>
        <taxon>Dikarya</taxon>
        <taxon>Ascomycota</taxon>
        <taxon>Pezizomycotina</taxon>
        <taxon>Dothideomycetes</taxon>
        <taxon>Dothideomycetidae</taxon>
        <taxon>Myriangiales</taxon>
        <taxon>Elsinoaceae</taxon>
        <taxon>Elsinoe</taxon>
    </lineage>
</organism>
<dbReference type="CDD" id="cd00167">
    <property type="entry name" value="SANT"/>
    <property type="match status" value="1"/>
</dbReference>
<dbReference type="Pfam" id="PF00249">
    <property type="entry name" value="Myb_DNA-binding"/>
    <property type="match status" value="1"/>
</dbReference>
<accession>A0A6A6GLG3</accession>
<reference evidence="5" key="1">
    <citation type="journal article" date="2020" name="Stud. Mycol.">
        <title>101 Dothideomycetes genomes: A test case for predicting lifestyles and emergence of pathogens.</title>
        <authorList>
            <person name="Haridas S."/>
            <person name="Albert R."/>
            <person name="Binder M."/>
            <person name="Bloem J."/>
            <person name="LaButti K."/>
            <person name="Salamov A."/>
            <person name="Andreopoulos B."/>
            <person name="Baker S."/>
            <person name="Barry K."/>
            <person name="Bills G."/>
            <person name="Bluhm B."/>
            <person name="Cannon C."/>
            <person name="Castanera R."/>
            <person name="Culley D."/>
            <person name="Daum C."/>
            <person name="Ezra D."/>
            <person name="Gonzalez J."/>
            <person name="Henrissat B."/>
            <person name="Kuo A."/>
            <person name="Liang C."/>
            <person name="Lipzen A."/>
            <person name="Lutzoni F."/>
            <person name="Magnuson J."/>
            <person name="Mondo S."/>
            <person name="Nolan M."/>
            <person name="Ohm R."/>
            <person name="Pangilinan J."/>
            <person name="Park H.-J."/>
            <person name="Ramirez L."/>
            <person name="Alfaro M."/>
            <person name="Sun H."/>
            <person name="Tritt A."/>
            <person name="Yoshinaga Y."/>
            <person name="Zwiers L.-H."/>
            <person name="Turgeon B."/>
            <person name="Goodwin S."/>
            <person name="Spatafora J."/>
            <person name="Crous P."/>
            <person name="Grigoriev I."/>
        </authorList>
    </citation>
    <scope>NUCLEOTIDE SEQUENCE [LARGE SCALE GENOMIC DNA]</scope>
    <source>
        <strain evidence="5">CECT 20119</strain>
    </source>
</reference>
<gene>
    <name evidence="4" type="ORF">BDZ85DRAFT_51829</name>
</gene>
<sequence>MPVSPYRGMNLVCPLKTGVKVRAPFDYVRLSNIPLVHSAFSQMHNGGAMTGPLRHGLLRVQQSLWASGLQFSFSALKSAWFNIYAREWQMPFRMFADLERTFNAQYHIKLYIEQMGMLRSDSDLRYAIQGDIDIQAILSRITTGTACSGKTWDAKRLRDFWESSRRYLLVKSVWDGISEHDGFRGGPWNRDVLGGLALRNQTREFTSIVTWHFLYQRLASGYCTGSVCGHGRCVVLPFPSSIFSEVGDQSGHTLHEMGFVSANIEWSYVQKIWYYQARYRLLVDTWAALAESSCPARRNVSGEDRLQDLHDNDHLVSITADFCAVHCRASRSEVSLVVSEADHGDDDDSDDSTSQQAVDPPCPEARVCTPQHMELCDENSGHQNAVSDRSKNDRRLPSRGPVATRHKWTQAQDHRILSLRADNWSYTDIATHMCSRFNPSTFASNAIRRRYMQLRQRKSVLPTNRYVEWTAAEDQELRRLLEEGLSYVNVAKRLGTTRTAKGVSFHAVALNLKNPEMPVSVVNARYTAEEDSLIMAGKAEGKSWQQILSTLSPTRQQTCQPGALKCRFQRLKNKKQDSTVDPQPLTIVDNEVQKHLTKRRWTDEEDQIVADGVSRGTSFHEMAKRLDGRTPIAVRSRYWSQLRPRLPRPFIRRHPS</sequence>
<dbReference type="OrthoDB" id="2143914at2759"/>
<dbReference type="PROSITE" id="PS50090">
    <property type="entry name" value="MYB_LIKE"/>
    <property type="match status" value="1"/>
</dbReference>
<dbReference type="Proteomes" id="UP000799538">
    <property type="component" value="Unassembled WGS sequence"/>
</dbReference>
<evidence type="ECO:0000313" key="5">
    <source>
        <dbReference type="Proteomes" id="UP000799538"/>
    </source>
</evidence>
<dbReference type="PROSITE" id="PS51294">
    <property type="entry name" value="HTH_MYB"/>
    <property type="match status" value="1"/>
</dbReference>
<feature type="domain" description="HTH myb-type" evidence="3">
    <location>
        <begin position="593"/>
        <end position="646"/>
    </location>
</feature>
<protein>
    <recommendedName>
        <fullName evidence="6">Myb-like domain-containing protein</fullName>
    </recommendedName>
</protein>
<evidence type="ECO:0000259" key="3">
    <source>
        <dbReference type="PROSITE" id="PS51294"/>
    </source>
</evidence>
<evidence type="ECO:0000313" key="4">
    <source>
        <dbReference type="EMBL" id="KAF2226592.1"/>
    </source>
</evidence>
<dbReference type="InterPro" id="IPR009057">
    <property type="entry name" value="Homeodomain-like_sf"/>
</dbReference>
<dbReference type="Gene3D" id="1.10.10.60">
    <property type="entry name" value="Homeodomain-like"/>
    <property type="match status" value="1"/>
</dbReference>
<dbReference type="SUPFAM" id="SSF46689">
    <property type="entry name" value="Homeodomain-like"/>
    <property type="match status" value="1"/>
</dbReference>
<evidence type="ECO:0000259" key="2">
    <source>
        <dbReference type="PROSITE" id="PS50090"/>
    </source>
</evidence>
<dbReference type="InterPro" id="IPR017930">
    <property type="entry name" value="Myb_dom"/>
</dbReference>
<proteinExistence type="predicted"/>
<feature type="region of interest" description="Disordered" evidence="1">
    <location>
        <begin position="378"/>
        <end position="407"/>
    </location>
</feature>